<proteinExistence type="predicted"/>
<dbReference type="EMBL" id="JAVHUY010000033">
    <property type="protein sequence ID" value="MDQ7908746.1"/>
    <property type="molecule type" value="Genomic_DNA"/>
</dbReference>
<dbReference type="RefSeq" id="WP_308716013.1">
    <property type="nucleotide sequence ID" value="NZ_JAVHUY010000033.1"/>
</dbReference>
<gene>
    <name evidence="1" type="ORF">RB614_29865</name>
</gene>
<keyword evidence="2" id="KW-1185">Reference proteome</keyword>
<evidence type="ECO:0000313" key="1">
    <source>
        <dbReference type="EMBL" id="MDQ7908746.1"/>
    </source>
</evidence>
<dbReference type="Proteomes" id="UP001230908">
    <property type="component" value="Unassembled WGS sequence"/>
</dbReference>
<accession>A0ABU0ZNY2</accession>
<reference evidence="1 2" key="1">
    <citation type="submission" date="2023-08" db="EMBL/GenBank/DDBJ databases">
        <title>Phytohabitans sansha sp. nov., isolated from marine sediment.</title>
        <authorList>
            <person name="Zhao Y."/>
            <person name="Yi K."/>
        </authorList>
    </citation>
    <scope>NUCLEOTIDE SEQUENCE [LARGE SCALE GENOMIC DNA]</scope>
    <source>
        <strain evidence="1 2">ZYX-F-186</strain>
    </source>
</reference>
<organism evidence="1 2">
    <name type="scientific">Phytohabitans maris</name>
    <dbReference type="NCBI Taxonomy" id="3071409"/>
    <lineage>
        <taxon>Bacteria</taxon>
        <taxon>Bacillati</taxon>
        <taxon>Actinomycetota</taxon>
        <taxon>Actinomycetes</taxon>
        <taxon>Micromonosporales</taxon>
        <taxon>Micromonosporaceae</taxon>
    </lineage>
</organism>
<evidence type="ECO:0008006" key="3">
    <source>
        <dbReference type="Google" id="ProtNLM"/>
    </source>
</evidence>
<protein>
    <recommendedName>
        <fullName evidence="3">Fe/B12 periplasmic-binding domain-containing protein</fullName>
    </recommendedName>
</protein>
<evidence type="ECO:0000313" key="2">
    <source>
        <dbReference type="Proteomes" id="UP001230908"/>
    </source>
</evidence>
<name>A0ABU0ZNY2_9ACTN</name>
<comment type="caution">
    <text evidence="1">The sequence shown here is derived from an EMBL/GenBank/DDBJ whole genome shotgun (WGS) entry which is preliminary data.</text>
</comment>
<sequence>MIGFYAGYDGKPNNQGPQLFAQKGFTRLAAVQASRLVPIPDFLPGGYGALAVLDELEAGLTKLAA</sequence>